<dbReference type="EMBL" id="FR695877">
    <property type="protein sequence ID" value="CBX30705.1"/>
    <property type="molecule type" value="Genomic_DNA"/>
</dbReference>
<reference evidence="1" key="1">
    <citation type="journal article" date="2011" name="Environ. Microbiol.">
        <title>Genomic insights into the metabolic potential of the polycyclic aromatic hydrocarbon degrading sulfate-reducing Deltaproteobacterium N47.</title>
        <authorList>
            <person name="Bergmann F."/>
            <person name="Selesi D."/>
            <person name="Weinmaier T."/>
            <person name="Tischler P."/>
            <person name="Rattei T."/>
            <person name="Meckenstock R.U."/>
        </authorList>
    </citation>
    <scope>NUCLEOTIDE SEQUENCE</scope>
</reference>
<gene>
    <name evidence="1" type="ORF">N47_E42170</name>
</gene>
<evidence type="ECO:0008006" key="2">
    <source>
        <dbReference type="Google" id="ProtNLM"/>
    </source>
</evidence>
<name>E1YKS2_9BACT</name>
<protein>
    <recommendedName>
        <fullName evidence="2">Guanylate cyclase domain-containing protein</fullName>
    </recommendedName>
</protein>
<dbReference type="Gene3D" id="3.30.70.1230">
    <property type="entry name" value="Nucleotide cyclase"/>
    <property type="match status" value="1"/>
</dbReference>
<sequence length="751" mass="87723">MADFSIEHLVPGVDNIRYDVLISSDFINNTRKLVYRLMSHHAGIEKKGIESFSGEWPVEVDNYKQIYKELMLDAINKAKVSKQISIVYLLQTAVLKILLEEIRAQYETLIVQLKKNVRQKDLSDYNNSYREESYYFNVNLRKIHLDRAIIERKVGQDICGFWAEIEQNEIQPMLEAIFGCGTQLFENLLTNPILHTQQYDNAFIMLNEYDLCLGRRANDPDKYEALIFIVSQIINAIGLHDPNFSCEIIEQRLNPNPLQDQENTHMNRRAYNEKIEGFIQNQDNMDLLFNWLRTKADYRNLKNQKASRNELMRLKKQMKNQKKLLHYAYRIFKRKGLIELISAAHIMQPEHLKYCPPLNPHQIIQYLVSSKTRKNIKKRLKQMNQDYGQAFSIRVLNKKIKLLRKAAAFQHKSILIRFLKAFSRYHRDICNFRIIRNCMEMVNIATEDRIINLSRVNNTLYQFLLPHERPPEKAAIINHVVLKADVRGSTDITYQMNERGLNPASYFSLNFFDPISEILSEYDATKNFIEGDAVILSIFEYENVPSGWFCVSKACCISLNILMIIKRYNEKSQKFQLPILELGIGISYSDKVPAFLFDHANRIMISSAINQADRLSRCSKAGIRLFINQDSLFNLYVFQAFDDDNVIDTADDLFLRYNVNGIELNAEGFKKLSNEIDLKLLPGNLTDINDLKSNFYTGKFPTKSGYYQRLLIRESRIPIIDAATFKIKSLSSRKYYEVCSNPKLYNWADQF</sequence>
<dbReference type="InterPro" id="IPR029787">
    <property type="entry name" value="Nucleotide_cyclase"/>
</dbReference>
<organism evidence="1">
    <name type="scientific">uncultured Desulfobacterium sp</name>
    <dbReference type="NCBI Taxonomy" id="201089"/>
    <lineage>
        <taxon>Bacteria</taxon>
        <taxon>Pseudomonadati</taxon>
        <taxon>Thermodesulfobacteriota</taxon>
        <taxon>Desulfobacteria</taxon>
        <taxon>Desulfobacterales</taxon>
        <taxon>Desulfobacteriaceae</taxon>
        <taxon>Desulfobacterium</taxon>
        <taxon>environmental samples</taxon>
    </lineage>
</organism>
<proteinExistence type="predicted"/>
<dbReference type="SUPFAM" id="SSF55073">
    <property type="entry name" value="Nucleotide cyclase"/>
    <property type="match status" value="1"/>
</dbReference>
<accession>E1YKS2</accession>
<dbReference type="AlphaFoldDB" id="E1YKS2"/>
<evidence type="ECO:0000313" key="1">
    <source>
        <dbReference type="EMBL" id="CBX30705.1"/>
    </source>
</evidence>